<dbReference type="AlphaFoldDB" id="A0AAV6WA06"/>
<gene>
    <name evidence="1" type="ORF">BUALT_Bualt19G0096100</name>
</gene>
<comment type="caution">
    <text evidence="1">The sequence shown here is derived from an EMBL/GenBank/DDBJ whole genome shotgun (WGS) entry which is preliminary data.</text>
</comment>
<evidence type="ECO:0000313" key="2">
    <source>
        <dbReference type="Proteomes" id="UP000826271"/>
    </source>
</evidence>
<name>A0AAV6WA06_9LAMI</name>
<keyword evidence="2" id="KW-1185">Reference proteome</keyword>
<reference evidence="1" key="1">
    <citation type="submission" date="2019-10" db="EMBL/GenBank/DDBJ databases">
        <authorList>
            <person name="Zhang R."/>
            <person name="Pan Y."/>
            <person name="Wang J."/>
            <person name="Ma R."/>
            <person name="Yu S."/>
        </authorList>
    </citation>
    <scope>NUCLEOTIDE SEQUENCE</scope>
    <source>
        <strain evidence="1">LA-IB0</strain>
        <tissue evidence="1">Leaf</tissue>
    </source>
</reference>
<evidence type="ECO:0000313" key="1">
    <source>
        <dbReference type="EMBL" id="KAG8364142.1"/>
    </source>
</evidence>
<dbReference type="EMBL" id="WHWC01000019">
    <property type="protein sequence ID" value="KAG8364142.1"/>
    <property type="molecule type" value="Genomic_DNA"/>
</dbReference>
<dbReference type="Proteomes" id="UP000826271">
    <property type="component" value="Unassembled WGS sequence"/>
</dbReference>
<sequence length="146" mass="15011">MFGKSATGAIAGGVAARAALLFAPPTRALALFRRRMQWNHLIDFPPLSASGLNPETQTALTEVIISFGTVSPASTEVPSSSLAPVPSVYHSDDMATIAGLFSIPVLPSSIRLSFSSLTGISTIFVDSSILGSSPSGGLSPIFVGSF</sequence>
<proteinExistence type="predicted"/>
<protein>
    <recommendedName>
        <fullName evidence="3">Secreted protein</fullName>
    </recommendedName>
</protein>
<accession>A0AAV6WA06</accession>
<evidence type="ECO:0008006" key="3">
    <source>
        <dbReference type="Google" id="ProtNLM"/>
    </source>
</evidence>
<organism evidence="1 2">
    <name type="scientific">Buddleja alternifolia</name>
    <dbReference type="NCBI Taxonomy" id="168488"/>
    <lineage>
        <taxon>Eukaryota</taxon>
        <taxon>Viridiplantae</taxon>
        <taxon>Streptophyta</taxon>
        <taxon>Embryophyta</taxon>
        <taxon>Tracheophyta</taxon>
        <taxon>Spermatophyta</taxon>
        <taxon>Magnoliopsida</taxon>
        <taxon>eudicotyledons</taxon>
        <taxon>Gunneridae</taxon>
        <taxon>Pentapetalae</taxon>
        <taxon>asterids</taxon>
        <taxon>lamiids</taxon>
        <taxon>Lamiales</taxon>
        <taxon>Scrophulariaceae</taxon>
        <taxon>Buddlejeae</taxon>
        <taxon>Buddleja</taxon>
    </lineage>
</organism>